<name>A0ACD5V7F3_AVESA</name>
<evidence type="ECO:0000313" key="2">
    <source>
        <dbReference type="Proteomes" id="UP001732700"/>
    </source>
</evidence>
<dbReference type="Proteomes" id="UP001732700">
    <property type="component" value="Chromosome 2D"/>
</dbReference>
<dbReference type="EnsemblPlants" id="AVESA.00010b.r2.2DG0376000.1">
    <property type="protein sequence ID" value="AVESA.00010b.r2.2DG0376000.1.CDS"/>
    <property type="gene ID" value="AVESA.00010b.r2.2DG0376000"/>
</dbReference>
<keyword evidence="2" id="KW-1185">Reference proteome</keyword>
<protein>
    <submittedName>
        <fullName evidence="1">Uncharacterized protein</fullName>
    </submittedName>
</protein>
<reference evidence="1" key="2">
    <citation type="submission" date="2025-09" db="UniProtKB">
        <authorList>
            <consortium name="EnsemblPlants"/>
        </authorList>
    </citation>
    <scope>IDENTIFICATION</scope>
</reference>
<reference evidence="1" key="1">
    <citation type="submission" date="2021-05" db="EMBL/GenBank/DDBJ databases">
        <authorList>
            <person name="Scholz U."/>
            <person name="Mascher M."/>
            <person name="Fiebig A."/>
        </authorList>
    </citation>
    <scope>NUCLEOTIDE SEQUENCE [LARGE SCALE GENOMIC DNA]</scope>
</reference>
<organism evidence="1 2">
    <name type="scientific">Avena sativa</name>
    <name type="common">Oat</name>
    <dbReference type="NCBI Taxonomy" id="4498"/>
    <lineage>
        <taxon>Eukaryota</taxon>
        <taxon>Viridiplantae</taxon>
        <taxon>Streptophyta</taxon>
        <taxon>Embryophyta</taxon>
        <taxon>Tracheophyta</taxon>
        <taxon>Spermatophyta</taxon>
        <taxon>Magnoliopsida</taxon>
        <taxon>Liliopsida</taxon>
        <taxon>Poales</taxon>
        <taxon>Poaceae</taxon>
        <taxon>BOP clade</taxon>
        <taxon>Pooideae</taxon>
        <taxon>Poodae</taxon>
        <taxon>Poeae</taxon>
        <taxon>Poeae Chloroplast Group 1 (Aveneae type)</taxon>
        <taxon>Aveninae</taxon>
        <taxon>Avena</taxon>
    </lineage>
</organism>
<sequence length="482" mass="54407">MARRTGDGQPPAVSGSHLTWLMLDRVIHCTELSGEEAVRDGAVAGGTLSETSDTCTGKTLAVSLRVASPPGVSRLYLHWPEGLRPEMRELDSPLVIAAHGDSILFQAYVPLDQCRFPYYPIDYFVYTASGRLSPSLRRLPPCFEGGQVDQQMDQLFHPYRLQQQRLMPREYIGLLCHGDGEFTVAELSCNGELCLIHHAPGMEEEAMQWVVKKLQIPDSNEAPNLFCDSWDTDVVIPYGDSLCWVDCYLGLFFVTVHGDLTKKPHYVPMPAAMDARRLYIDSGCPDPARRVFVTDSGMIKLICVSDPAGRSVHGCHHPNFKITTWNLTNNKWEVDATMQASEFWAALDSDKRLPLLRPEFPTMSMVDHDVVCFVLNDGHNICWLIEVNLKKKELGAVTLYIEEEEEEKQAEEVTPSWADVVRRTFFLGNSFIPSQFTMYLDKHAFLDKHAIKSLSFSKKLEEAKLKRAMEKGWIKDPNPVLV</sequence>
<accession>A0ACD5V7F3</accession>
<proteinExistence type="predicted"/>
<evidence type="ECO:0000313" key="1">
    <source>
        <dbReference type="EnsemblPlants" id="AVESA.00010b.r2.2DG0376000.1.CDS"/>
    </source>
</evidence>